<dbReference type="Bgee" id="ENSOANG00000020663">
    <property type="expression patterns" value="Expressed in ovary and 5 other cell types or tissues"/>
</dbReference>
<feature type="domain" description="Immunoglobulin" evidence="6">
    <location>
        <begin position="143"/>
        <end position="228"/>
    </location>
</feature>
<keyword evidence="8" id="KW-1185">Reference proteome</keyword>
<keyword evidence="3" id="KW-0472">Membrane</keyword>
<evidence type="ECO:0000256" key="4">
    <source>
        <dbReference type="ARBA" id="ARBA00023180"/>
    </source>
</evidence>
<dbReference type="PANTHER" id="PTHR12080:SF122">
    <property type="entry name" value="V-SET AND TRANSMEMBRANE DOMAIN-CONTAINING PROTEIN 5"/>
    <property type="match status" value="1"/>
</dbReference>
<accession>F7G240</accession>
<sequence>MFLGPLPWPSLLLLTWSVSGDLSTKKVVGIVNESVLLEPTVVLPERYQDIVWDFNGSREILEWKNNGDGKPKFYAHYEKRVTFHQNNGSLWLNSLRKEDSGLYHLKVTHLDNIQERWTVNLRVYDSSALRVVGVVDGSVFLDPPEVLPQQYQDIVWDFNGSREILEWKKNWDRKPKIYAHYENRVRLPQSNGSLWLTDLRKEDSGPYNLKVTYVNDVQERWTINLMVYDKVNNVTVKVIDQTRMDGKCNLVLECQTGTPGPLKFIWGFNNTLFLGNRTLNLTKKIQGQSLCFTCRVENPGSSAKSNICFPDSCVPGSSAEARCSLWLAVLITTALGLLFSRR</sequence>
<dbReference type="STRING" id="9258.ENSOANP00000026289"/>
<keyword evidence="4" id="KW-0325">Glycoprotein</keyword>
<dbReference type="eggNOG" id="ENOG502SV5U">
    <property type="taxonomic scope" value="Eukaryota"/>
</dbReference>
<dbReference type="Pfam" id="PF11465">
    <property type="entry name" value="Receptor_2B4"/>
    <property type="match status" value="1"/>
</dbReference>
<evidence type="ECO:0000256" key="5">
    <source>
        <dbReference type="SAM" id="SignalP"/>
    </source>
</evidence>
<dbReference type="RefSeq" id="XP_028910446.1">
    <property type="nucleotide sequence ID" value="XM_029054613.2"/>
</dbReference>
<protein>
    <submittedName>
        <fullName evidence="7">CD48 molecule</fullName>
    </submittedName>
</protein>
<dbReference type="GeneTree" id="ENSGT01030000234540"/>
<dbReference type="OMA" id="DIVWDFN"/>
<feature type="signal peptide" evidence="5">
    <location>
        <begin position="1"/>
        <end position="20"/>
    </location>
</feature>
<dbReference type="Proteomes" id="UP000002279">
    <property type="component" value="Chromosome X5"/>
</dbReference>
<evidence type="ECO:0000256" key="3">
    <source>
        <dbReference type="ARBA" id="ARBA00023136"/>
    </source>
</evidence>
<dbReference type="InParanoid" id="F7G240"/>
<reference evidence="7" key="2">
    <citation type="submission" date="2025-08" db="UniProtKB">
        <authorList>
            <consortium name="Ensembl"/>
        </authorList>
    </citation>
    <scope>IDENTIFICATION</scope>
    <source>
        <strain evidence="7">Glennie</strain>
    </source>
</reference>
<evidence type="ECO:0000313" key="7">
    <source>
        <dbReference type="Ensembl" id="ENSOANP00000026289.3"/>
    </source>
</evidence>
<comment type="subcellular location">
    <subcellularLocation>
        <location evidence="1">Membrane</location>
    </subcellularLocation>
</comment>
<reference evidence="7" key="3">
    <citation type="submission" date="2025-09" db="UniProtKB">
        <authorList>
            <consortium name="Ensembl"/>
        </authorList>
    </citation>
    <scope>IDENTIFICATION</scope>
    <source>
        <strain evidence="7">Glennie</strain>
    </source>
</reference>
<dbReference type="InterPro" id="IPR024303">
    <property type="entry name" value="NK_rcpt_2B4_Ig_dom"/>
</dbReference>
<dbReference type="GO" id="GO:0016020">
    <property type="term" value="C:membrane"/>
    <property type="evidence" value="ECO:0007669"/>
    <property type="project" value="UniProtKB-SubCell"/>
</dbReference>
<dbReference type="InterPro" id="IPR015631">
    <property type="entry name" value="CD2/SLAM_rcpt"/>
</dbReference>
<name>F7G240_ORNAN</name>
<feature type="domain" description="Immunoglobulin" evidence="6">
    <location>
        <begin position="24"/>
        <end position="124"/>
    </location>
</feature>
<dbReference type="GeneID" id="103166714"/>
<dbReference type="Gene3D" id="2.60.40.10">
    <property type="entry name" value="Immunoglobulins"/>
    <property type="match status" value="3"/>
</dbReference>
<dbReference type="FunCoup" id="F7G240">
    <property type="interactions" value="341"/>
</dbReference>
<dbReference type="CDD" id="cd05775">
    <property type="entry name" value="IgV_CD2_like_N"/>
    <property type="match status" value="1"/>
</dbReference>
<dbReference type="SMART" id="SM00409">
    <property type="entry name" value="IG"/>
    <property type="match status" value="2"/>
</dbReference>
<evidence type="ECO:0000256" key="1">
    <source>
        <dbReference type="ARBA" id="ARBA00004370"/>
    </source>
</evidence>
<dbReference type="InterPro" id="IPR036179">
    <property type="entry name" value="Ig-like_dom_sf"/>
</dbReference>
<dbReference type="SUPFAM" id="SSF48726">
    <property type="entry name" value="Immunoglobulin"/>
    <property type="match status" value="2"/>
</dbReference>
<gene>
    <name evidence="7" type="primary">CD48</name>
</gene>
<dbReference type="GO" id="GO:0006955">
    <property type="term" value="P:immune response"/>
    <property type="evidence" value="ECO:0000318"/>
    <property type="project" value="GO_Central"/>
</dbReference>
<dbReference type="OrthoDB" id="9835793at2759"/>
<evidence type="ECO:0000259" key="6">
    <source>
        <dbReference type="SMART" id="SM00409"/>
    </source>
</evidence>
<dbReference type="InterPro" id="IPR003599">
    <property type="entry name" value="Ig_sub"/>
</dbReference>
<dbReference type="HOGENOM" id="CLU_843460_0_0_1"/>
<reference evidence="7 8" key="1">
    <citation type="journal article" date="2008" name="Nature">
        <title>Genome analysis of the platypus reveals unique signatures of evolution.</title>
        <authorList>
            <person name="Warren W.C."/>
            <person name="Hillier L.W."/>
            <person name="Marshall Graves J.A."/>
            <person name="Birney E."/>
            <person name="Ponting C.P."/>
            <person name="Grutzner F."/>
            <person name="Belov K."/>
            <person name="Miller W."/>
            <person name="Clarke L."/>
            <person name="Chinwalla A.T."/>
            <person name="Yang S.P."/>
            <person name="Heger A."/>
            <person name="Locke D.P."/>
            <person name="Miethke P."/>
            <person name="Waters P.D."/>
            <person name="Veyrunes F."/>
            <person name="Fulton L."/>
            <person name="Fulton B."/>
            <person name="Graves T."/>
            <person name="Wallis J."/>
            <person name="Puente X.S."/>
            <person name="Lopez-Otin C."/>
            <person name="Ordonez G.R."/>
            <person name="Eichler E.E."/>
            <person name="Chen L."/>
            <person name="Cheng Z."/>
            <person name="Deakin J.E."/>
            <person name="Alsop A."/>
            <person name="Thompson K."/>
            <person name="Kirby P."/>
            <person name="Papenfuss A.T."/>
            <person name="Wakefield M.J."/>
            <person name="Olender T."/>
            <person name="Lancet D."/>
            <person name="Huttley G.A."/>
            <person name="Smit A.F."/>
            <person name="Pask A."/>
            <person name="Temple-Smith P."/>
            <person name="Batzer M.A."/>
            <person name="Walker J.A."/>
            <person name="Konkel M.K."/>
            <person name="Harris R.S."/>
            <person name="Whittington C.M."/>
            <person name="Wong E.S."/>
            <person name="Gemmell N.J."/>
            <person name="Buschiazzo E."/>
            <person name="Vargas Jentzsch I.M."/>
            <person name="Merkel A."/>
            <person name="Schmitz J."/>
            <person name="Zemann A."/>
            <person name="Churakov G."/>
            <person name="Kriegs J.O."/>
            <person name="Brosius J."/>
            <person name="Murchison E.P."/>
            <person name="Sachidanandam R."/>
            <person name="Smith C."/>
            <person name="Hannon G.J."/>
            <person name="Tsend-Ayush E."/>
            <person name="McMillan D."/>
            <person name="Attenborough R."/>
            <person name="Rens W."/>
            <person name="Ferguson-Smith M."/>
            <person name="Lefevre C.M."/>
            <person name="Sharp J.A."/>
            <person name="Nicholas K.R."/>
            <person name="Ray D.A."/>
            <person name="Kube M."/>
            <person name="Reinhardt R."/>
            <person name="Pringle T.H."/>
            <person name="Taylor J."/>
            <person name="Jones R.C."/>
            <person name="Nixon B."/>
            <person name="Dacheux J.L."/>
            <person name="Niwa H."/>
            <person name="Sekita Y."/>
            <person name="Huang X."/>
            <person name="Stark A."/>
            <person name="Kheradpour P."/>
            <person name="Kellis M."/>
            <person name="Flicek P."/>
            <person name="Chen Y."/>
            <person name="Webber C."/>
            <person name="Hardison R."/>
            <person name="Nelson J."/>
            <person name="Hallsworth-Pepin K."/>
            <person name="Delehaunty K."/>
            <person name="Markovic C."/>
            <person name="Minx P."/>
            <person name="Feng Y."/>
            <person name="Kremitzki C."/>
            <person name="Mitreva M."/>
            <person name="Glasscock J."/>
            <person name="Wylie T."/>
            <person name="Wohldmann P."/>
            <person name="Thiru P."/>
            <person name="Nhan M.N."/>
            <person name="Pohl C.S."/>
            <person name="Smith S.M."/>
            <person name="Hou S."/>
            <person name="Nefedov M."/>
            <person name="de Jong P.J."/>
            <person name="Renfree M.B."/>
            <person name="Mardis E.R."/>
            <person name="Wilson R.K."/>
        </authorList>
    </citation>
    <scope>NUCLEOTIDE SEQUENCE [LARGE SCALE GENOMIC DNA]</scope>
    <source>
        <strain evidence="7 8">Glennie</strain>
    </source>
</reference>
<dbReference type="PANTHER" id="PTHR12080">
    <property type="entry name" value="SIGNALING LYMPHOCYTIC ACTIVATION MOLECULE"/>
    <property type="match status" value="1"/>
</dbReference>
<evidence type="ECO:0000256" key="2">
    <source>
        <dbReference type="ARBA" id="ARBA00022729"/>
    </source>
</evidence>
<dbReference type="KEGG" id="oaa:103166714"/>
<dbReference type="Ensembl" id="ENSOANT00000030091.3">
    <property type="protein sequence ID" value="ENSOANP00000026289.3"/>
    <property type="gene ID" value="ENSOANG00000020663.3"/>
</dbReference>
<evidence type="ECO:0000313" key="8">
    <source>
        <dbReference type="Proteomes" id="UP000002279"/>
    </source>
</evidence>
<dbReference type="InterPro" id="IPR013783">
    <property type="entry name" value="Ig-like_fold"/>
</dbReference>
<dbReference type="AlphaFoldDB" id="F7G240"/>
<feature type="chain" id="PRO_5027588040" evidence="5">
    <location>
        <begin position="21"/>
        <end position="342"/>
    </location>
</feature>
<dbReference type="CTD" id="962"/>
<proteinExistence type="predicted"/>
<keyword evidence="2 5" id="KW-0732">Signal</keyword>
<organism evidence="7 8">
    <name type="scientific">Ornithorhynchus anatinus</name>
    <name type="common">Duckbill platypus</name>
    <dbReference type="NCBI Taxonomy" id="9258"/>
    <lineage>
        <taxon>Eukaryota</taxon>
        <taxon>Metazoa</taxon>
        <taxon>Chordata</taxon>
        <taxon>Craniata</taxon>
        <taxon>Vertebrata</taxon>
        <taxon>Euteleostomi</taxon>
        <taxon>Mammalia</taxon>
        <taxon>Monotremata</taxon>
        <taxon>Ornithorhynchidae</taxon>
        <taxon>Ornithorhynchus</taxon>
    </lineage>
</organism>